<evidence type="ECO:0000313" key="1">
    <source>
        <dbReference type="EMBL" id="GAA0588675.1"/>
    </source>
</evidence>
<reference evidence="1" key="1">
    <citation type="journal article" date="2014" name="Int. J. Syst. Evol. Microbiol.">
        <title>Complete genome of a new Firmicutes species belonging to the dominant human colonic microbiota ('Ruminococcus bicirculans') reveals two chromosomes and a selective capacity to utilize plant glucans.</title>
        <authorList>
            <consortium name="NISC Comparative Sequencing Program"/>
            <person name="Wegmann U."/>
            <person name="Louis P."/>
            <person name="Goesmann A."/>
            <person name="Henrissat B."/>
            <person name="Duncan S.H."/>
            <person name="Flint H.J."/>
        </authorList>
    </citation>
    <scope>NUCLEOTIDE SEQUENCE</scope>
    <source>
        <strain evidence="1">JCM 10667</strain>
    </source>
</reference>
<evidence type="ECO:0000313" key="4">
    <source>
        <dbReference type="Proteomes" id="UP001501427"/>
    </source>
</evidence>
<dbReference type="EMBL" id="JACHMV010000001">
    <property type="protein sequence ID" value="MBB4772306.1"/>
    <property type="molecule type" value="Genomic_DNA"/>
</dbReference>
<keyword evidence="4" id="KW-1185">Reference proteome</keyword>
<reference evidence="4" key="2">
    <citation type="journal article" date="2019" name="Int. J. Syst. Evol. Microbiol.">
        <title>The Global Catalogue of Microorganisms (GCM) 10K type strain sequencing project: providing services to taxonomists for standard genome sequencing and annotation.</title>
        <authorList>
            <consortium name="The Broad Institute Genomics Platform"/>
            <consortium name="The Broad Institute Genome Sequencing Center for Infectious Disease"/>
            <person name="Wu L."/>
            <person name="Ma J."/>
        </authorList>
    </citation>
    <scope>NUCLEOTIDE SEQUENCE [LARGE SCALE GENOMIC DNA]</scope>
    <source>
        <strain evidence="4">JCM 10667</strain>
    </source>
</reference>
<evidence type="ECO:0000313" key="3">
    <source>
        <dbReference type="Proteomes" id="UP000549343"/>
    </source>
</evidence>
<dbReference type="RefSeq" id="WP_184879660.1">
    <property type="nucleotide sequence ID" value="NZ_BAAAHD010000067.1"/>
</dbReference>
<gene>
    <name evidence="2" type="ORF">F4557_000724</name>
    <name evidence="1" type="ORF">GCM10009546_58810</name>
</gene>
<dbReference type="Proteomes" id="UP001501427">
    <property type="component" value="Unassembled WGS sequence"/>
</dbReference>
<dbReference type="Proteomes" id="UP000549343">
    <property type="component" value="Unassembled WGS sequence"/>
</dbReference>
<proteinExistence type="predicted"/>
<name>A0A7W7I8D9_9ACTN</name>
<organism evidence="2 3">
    <name type="scientific">Actinomadura livida</name>
    <dbReference type="NCBI Taxonomy" id="79909"/>
    <lineage>
        <taxon>Bacteria</taxon>
        <taxon>Bacillati</taxon>
        <taxon>Actinomycetota</taxon>
        <taxon>Actinomycetes</taxon>
        <taxon>Streptosporangiales</taxon>
        <taxon>Thermomonosporaceae</taxon>
        <taxon>Actinomadura</taxon>
    </lineage>
</organism>
<reference evidence="1" key="4">
    <citation type="submission" date="2023-12" db="EMBL/GenBank/DDBJ databases">
        <authorList>
            <person name="Sun Q."/>
            <person name="Inoue M."/>
        </authorList>
    </citation>
    <scope>NUCLEOTIDE SEQUENCE</scope>
    <source>
        <strain evidence="1">JCM 10667</strain>
    </source>
</reference>
<reference evidence="2 3" key="3">
    <citation type="submission" date="2020-08" db="EMBL/GenBank/DDBJ databases">
        <title>Sequencing the genomes of 1000 actinobacteria strains.</title>
        <authorList>
            <person name="Klenk H.-P."/>
        </authorList>
    </citation>
    <scope>NUCLEOTIDE SEQUENCE [LARGE SCALE GENOMIC DNA]</scope>
    <source>
        <strain evidence="2 3">DSM 44772</strain>
    </source>
</reference>
<dbReference type="AlphaFoldDB" id="A0A7W7I8D9"/>
<protein>
    <submittedName>
        <fullName evidence="2">Uncharacterized protein</fullName>
    </submittedName>
</protein>
<comment type="caution">
    <text evidence="2">The sequence shown here is derived from an EMBL/GenBank/DDBJ whole genome shotgun (WGS) entry which is preliminary data.</text>
</comment>
<sequence>MFLVGWVVTETARTSLVEAVVVLITVPPVLHAGVAWLRAALGLDGADGTSS</sequence>
<accession>A0A7W7I8D9</accession>
<evidence type="ECO:0000313" key="2">
    <source>
        <dbReference type="EMBL" id="MBB4772306.1"/>
    </source>
</evidence>
<dbReference type="EMBL" id="BAAAHD010000067">
    <property type="protein sequence ID" value="GAA0588675.1"/>
    <property type="molecule type" value="Genomic_DNA"/>
</dbReference>